<dbReference type="Proteomes" id="UP000829999">
    <property type="component" value="Chromosome 12"/>
</dbReference>
<sequence length="293" mass="33983">MSNIVKRVVISNFLVLYKYTAVWCFCCVSDIMELKSAKKRARPSNWDEEEKRILRQLIMEKIDIIEKKDTTTNTNAKKKAAWQEILSSFNSLNKKPRDMTQIVTQWRNTKGLVKTRESEYRRARQMTGGGPPPPSPPQEDLELIQSLPNEFVIDSNVFDSDSIYIETIKQSQSTATEKMMSESGLATTEIAIIADSEKSTQLSNTPDVEENPILSTPLAATKVEKHTIKRELYKPKHKPKQNNKIADNYEEQLFLLTKKCKENKEKREDELHNKRMAILDLEQKYWEKKLKNV</sequence>
<comment type="function">
    <text evidence="5">Involved in transvection phenomena (= synapsis-dependent gene expression), where the synaptic pairing of chromosomes carrying genes with which zeste interacts influences the expression of these genes. Zeste binds to DNA and stimulates transcription from a nearby promoter.</text>
</comment>
<gene>
    <name evidence="10" type="primary">LOC118264547</name>
</gene>
<protein>
    <recommendedName>
        <fullName evidence="2">Regulatory protein zeste</fullName>
    </recommendedName>
</protein>
<evidence type="ECO:0000256" key="4">
    <source>
        <dbReference type="ARBA" id="ARBA00023163"/>
    </source>
</evidence>
<dbReference type="PANTHER" id="PTHR21411">
    <property type="entry name" value="APONTIC"/>
    <property type="match status" value="1"/>
</dbReference>
<proteinExistence type="predicted"/>
<evidence type="ECO:0000256" key="7">
    <source>
        <dbReference type="SAM" id="MobiDB-lite"/>
    </source>
</evidence>
<dbReference type="AlphaFoldDB" id="A0A9R0DVJ0"/>
<name>A0A9R0DVJ0_SPOFR</name>
<feature type="region of interest" description="Disordered" evidence="7">
    <location>
        <begin position="115"/>
        <end position="140"/>
    </location>
</feature>
<reference evidence="10" key="1">
    <citation type="submission" date="2025-08" db="UniProtKB">
        <authorList>
            <consortium name="RefSeq"/>
        </authorList>
    </citation>
    <scope>IDENTIFICATION</scope>
    <source>
        <tissue evidence="10">Whole larval tissue</tissue>
    </source>
</reference>
<dbReference type="RefSeq" id="XP_050553656.1">
    <property type="nucleotide sequence ID" value="XM_050697699.1"/>
</dbReference>
<evidence type="ECO:0000256" key="5">
    <source>
        <dbReference type="ARBA" id="ARBA00025466"/>
    </source>
</evidence>
<evidence type="ECO:0000256" key="2">
    <source>
        <dbReference type="ARBA" id="ARBA00016807"/>
    </source>
</evidence>
<dbReference type="InterPro" id="IPR028002">
    <property type="entry name" value="Myb_DNA-bind_5"/>
</dbReference>
<keyword evidence="4" id="KW-0804">Transcription</keyword>
<evidence type="ECO:0000313" key="10">
    <source>
        <dbReference type="RefSeq" id="XP_050553656.1"/>
    </source>
</evidence>
<feature type="domain" description="Myb/SANT-like DNA-binding" evidence="8">
    <location>
        <begin position="42"/>
        <end position="115"/>
    </location>
</feature>
<accession>A0A9R0DVJ0</accession>
<dbReference type="PANTHER" id="PTHR21411:SF0">
    <property type="entry name" value="REGULATORY PROTEIN ZESTE"/>
    <property type="match status" value="1"/>
</dbReference>
<organism evidence="9 10">
    <name type="scientific">Spodoptera frugiperda</name>
    <name type="common">Fall armyworm</name>
    <dbReference type="NCBI Taxonomy" id="7108"/>
    <lineage>
        <taxon>Eukaryota</taxon>
        <taxon>Metazoa</taxon>
        <taxon>Ecdysozoa</taxon>
        <taxon>Arthropoda</taxon>
        <taxon>Hexapoda</taxon>
        <taxon>Insecta</taxon>
        <taxon>Pterygota</taxon>
        <taxon>Neoptera</taxon>
        <taxon>Endopterygota</taxon>
        <taxon>Lepidoptera</taxon>
        <taxon>Glossata</taxon>
        <taxon>Ditrysia</taxon>
        <taxon>Noctuoidea</taxon>
        <taxon>Noctuidae</taxon>
        <taxon>Amphipyrinae</taxon>
        <taxon>Spodoptera</taxon>
    </lineage>
</organism>
<keyword evidence="9" id="KW-1185">Reference proteome</keyword>
<dbReference type="GeneID" id="118264547"/>
<evidence type="ECO:0000256" key="1">
    <source>
        <dbReference type="ARBA" id="ARBA00011764"/>
    </source>
</evidence>
<feature type="coiled-coil region" evidence="6">
    <location>
        <begin position="246"/>
        <end position="284"/>
    </location>
</feature>
<evidence type="ECO:0000313" key="9">
    <source>
        <dbReference type="Proteomes" id="UP000829999"/>
    </source>
</evidence>
<dbReference type="Pfam" id="PF13873">
    <property type="entry name" value="Myb_DNA-bind_5"/>
    <property type="match status" value="1"/>
</dbReference>
<comment type="subunit">
    <text evidence="1">Self-associates forming complexes of several hundred monomers.</text>
</comment>
<keyword evidence="6" id="KW-0175">Coiled coil</keyword>
<evidence type="ECO:0000259" key="8">
    <source>
        <dbReference type="Pfam" id="PF13873"/>
    </source>
</evidence>
<evidence type="ECO:0000256" key="6">
    <source>
        <dbReference type="SAM" id="Coils"/>
    </source>
</evidence>
<evidence type="ECO:0000256" key="3">
    <source>
        <dbReference type="ARBA" id="ARBA00023015"/>
    </source>
</evidence>
<dbReference type="OrthoDB" id="6084504at2759"/>
<keyword evidence="3" id="KW-0805">Transcription regulation</keyword>